<dbReference type="AlphaFoldDB" id="A0A7J6HD58"/>
<keyword evidence="3" id="KW-1185">Reference proteome</keyword>
<dbReference type="Proteomes" id="UP000583929">
    <property type="component" value="Unassembled WGS sequence"/>
</dbReference>
<evidence type="ECO:0000313" key="3">
    <source>
        <dbReference type="Proteomes" id="UP000583929"/>
    </source>
</evidence>
<proteinExistence type="predicted"/>
<comment type="caution">
    <text evidence="2">The sequence shown here is derived from an EMBL/GenBank/DDBJ whole genome shotgun (WGS) entry which is preliminary data.</text>
</comment>
<reference evidence="2 3" key="1">
    <citation type="journal article" date="2020" name="bioRxiv">
        <title>Sequence and annotation of 42 cannabis genomes reveals extensive copy number variation in cannabinoid synthesis and pathogen resistance genes.</title>
        <authorList>
            <person name="Mckernan K.J."/>
            <person name="Helbert Y."/>
            <person name="Kane L.T."/>
            <person name="Ebling H."/>
            <person name="Zhang L."/>
            <person name="Liu B."/>
            <person name="Eaton Z."/>
            <person name="Mclaughlin S."/>
            <person name="Kingan S."/>
            <person name="Baybayan P."/>
            <person name="Concepcion G."/>
            <person name="Jordan M."/>
            <person name="Riva A."/>
            <person name="Barbazuk W."/>
            <person name="Harkins T."/>
        </authorList>
    </citation>
    <scope>NUCLEOTIDE SEQUENCE [LARGE SCALE GENOMIC DNA]</scope>
    <source>
        <strain evidence="3">cv. Jamaican Lion 4</strain>
        <tissue evidence="2">Leaf</tissue>
    </source>
</reference>
<protein>
    <submittedName>
        <fullName evidence="2">Uncharacterized protein</fullName>
    </submittedName>
</protein>
<dbReference type="Gene3D" id="3.40.50.150">
    <property type="entry name" value="Vaccinia Virus protein VP39"/>
    <property type="match status" value="1"/>
</dbReference>
<name>A0A7J6HD58_CANSA</name>
<dbReference type="Pfam" id="PF10294">
    <property type="entry name" value="Methyltransf_16"/>
    <property type="match status" value="1"/>
</dbReference>
<dbReference type="InterPro" id="IPR019410">
    <property type="entry name" value="Methyltransf_16"/>
</dbReference>
<accession>A0A803PFD6</accession>
<organism evidence="2 3">
    <name type="scientific">Cannabis sativa</name>
    <name type="common">Hemp</name>
    <name type="synonym">Marijuana</name>
    <dbReference type="NCBI Taxonomy" id="3483"/>
    <lineage>
        <taxon>Eukaryota</taxon>
        <taxon>Viridiplantae</taxon>
        <taxon>Streptophyta</taxon>
        <taxon>Embryophyta</taxon>
        <taxon>Tracheophyta</taxon>
        <taxon>Spermatophyta</taxon>
        <taxon>Magnoliopsida</taxon>
        <taxon>eudicotyledons</taxon>
        <taxon>Gunneridae</taxon>
        <taxon>Pentapetalae</taxon>
        <taxon>rosids</taxon>
        <taxon>fabids</taxon>
        <taxon>Rosales</taxon>
        <taxon>Cannabaceae</taxon>
        <taxon>Cannabis</taxon>
    </lineage>
</organism>
<dbReference type="CDD" id="cd02440">
    <property type="entry name" value="AdoMet_MTases"/>
    <property type="match status" value="1"/>
</dbReference>
<dbReference type="InterPro" id="IPR029063">
    <property type="entry name" value="SAM-dependent_MTases_sf"/>
</dbReference>
<dbReference type="PANTHER" id="PTHR14614">
    <property type="entry name" value="HEPATOCELLULAR CARCINOMA-ASSOCIATED ANTIGEN"/>
    <property type="match status" value="1"/>
</dbReference>
<accession>A0A7J6HD58</accession>
<dbReference type="SUPFAM" id="SSF53335">
    <property type="entry name" value="S-adenosyl-L-methionine-dependent methyltransferases"/>
    <property type="match status" value="1"/>
</dbReference>
<feature type="region of interest" description="Disordered" evidence="1">
    <location>
        <begin position="25"/>
        <end position="49"/>
    </location>
</feature>
<gene>
    <name evidence="2" type="ORF">G4B88_002010</name>
</gene>
<dbReference type="EMBL" id="JAATIQ010000049">
    <property type="protein sequence ID" value="KAF4393276.1"/>
    <property type="molecule type" value="Genomic_DNA"/>
</dbReference>
<dbReference type="OMA" id="HRSHHKV"/>
<feature type="region of interest" description="Disordered" evidence="1">
    <location>
        <begin position="86"/>
        <end position="109"/>
    </location>
</feature>
<sequence>MLEQNDNNDNDEEEDISQLFTMLLSDSGDENGDTKTKVGHSTPGQPKLDHHYITSINTTLLTRQLPSQGLSFQLWPAATTLVTLLDDHRRNPNKSPLSPALRSRSSDGPDLPPLTILELGSGTGLLGIAAAVTLGANVTVTDLPHVIPNLQFNVDANAEALAVNGGTVKVASLSWGEAGDVELIGREFDVIIGSDVVYHDHLYEPLLQTLYLLLGGRGKTTSFVMAHLRRWKKESSFFKKAKKVFDMEVLYEDTPCNGSRLGVVVYRFTGKEKWNLNVVSATNKAG</sequence>
<evidence type="ECO:0000256" key="1">
    <source>
        <dbReference type="SAM" id="MobiDB-lite"/>
    </source>
</evidence>
<dbReference type="OrthoDB" id="413520at2759"/>
<dbReference type="PANTHER" id="PTHR14614:SF132">
    <property type="entry name" value="PROTEIN-LYSINE METHYLTRANSFERASE C42C1.13"/>
    <property type="match status" value="1"/>
</dbReference>
<evidence type="ECO:0000313" key="2">
    <source>
        <dbReference type="EMBL" id="KAF4393276.1"/>
    </source>
</evidence>